<reference evidence="3" key="1">
    <citation type="journal article" date="2021" name="PeerJ">
        <title>Extensive microbial diversity within the chicken gut microbiome revealed by metagenomics and culture.</title>
        <authorList>
            <person name="Gilroy R."/>
            <person name="Ravi A."/>
            <person name="Getino M."/>
            <person name="Pursley I."/>
            <person name="Horton D.L."/>
            <person name="Alikhan N.F."/>
            <person name="Baker D."/>
            <person name="Gharbi K."/>
            <person name="Hall N."/>
            <person name="Watson M."/>
            <person name="Adriaenssens E.M."/>
            <person name="Foster-Nyarko E."/>
            <person name="Jarju S."/>
            <person name="Secka A."/>
            <person name="Antonio M."/>
            <person name="Oren A."/>
            <person name="Chaudhuri R.R."/>
            <person name="La Ragione R."/>
            <person name="Hildebrand F."/>
            <person name="Pallen M.J."/>
        </authorList>
    </citation>
    <scope>NUCLEOTIDE SEQUENCE</scope>
    <source>
        <strain evidence="3">Gambia15-2214</strain>
    </source>
</reference>
<organism evidence="3 4">
    <name type="scientific">Candidatus Treponema excrementipullorum</name>
    <dbReference type="NCBI Taxonomy" id="2838768"/>
    <lineage>
        <taxon>Bacteria</taxon>
        <taxon>Pseudomonadati</taxon>
        <taxon>Spirochaetota</taxon>
        <taxon>Spirochaetia</taxon>
        <taxon>Spirochaetales</taxon>
        <taxon>Treponemataceae</taxon>
        <taxon>Treponema</taxon>
    </lineage>
</organism>
<evidence type="ECO:0000313" key="3">
    <source>
        <dbReference type="EMBL" id="MBU3851076.1"/>
    </source>
</evidence>
<dbReference type="AlphaFoldDB" id="A0A9E2L602"/>
<comment type="caution">
    <text evidence="3">The sequence shown here is derived from an EMBL/GenBank/DDBJ whole genome shotgun (WGS) entry which is preliminary data.</text>
</comment>
<dbReference type="Gene3D" id="1.10.287.70">
    <property type="match status" value="1"/>
</dbReference>
<dbReference type="SUPFAM" id="SSF81324">
    <property type="entry name" value="Voltage-gated potassium channels"/>
    <property type="match status" value="1"/>
</dbReference>
<feature type="domain" description="Potassium channel" evidence="2">
    <location>
        <begin position="29"/>
        <end position="77"/>
    </location>
</feature>
<evidence type="ECO:0000256" key="1">
    <source>
        <dbReference type="SAM" id="Phobius"/>
    </source>
</evidence>
<dbReference type="EMBL" id="JAHLFV010000248">
    <property type="protein sequence ID" value="MBU3851076.1"/>
    <property type="molecule type" value="Genomic_DNA"/>
</dbReference>
<proteinExistence type="predicted"/>
<feature type="transmembrane region" description="Helical" evidence="1">
    <location>
        <begin position="21"/>
        <end position="42"/>
    </location>
</feature>
<sequence>MKKISRKRVFSKISAFVSTPIVRYLLILLLVTFGIMGIIYFVEAGKNDDISSFSDVLWYTLATITTVGYGDISPSSSLNLKNIFR</sequence>
<gene>
    <name evidence="3" type="ORF">IAA16_10955</name>
</gene>
<name>A0A9E2L602_9SPIR</name>
<dbReference type="Proteomes" id="UP000823914">
    <property type="component" value="Unassembled WGS sequence"/>
</dbReference>
<keyword evidence="1" id="KW-1133">Transmembrane helix</keyword>
<keyword evidence="1" id="KW-0812">Transmembrane</keyword>
<dbReference type="InterPro" id="IPR013099">
    <property type="entry name" value="K_chnl_dom"/>
</dbReference>
<dbReference type="Pfam" id="PF07885">
    <property type="entry name" value="Ion_trans_2"/>
    <property type="match status" value="1"/>
</dbReference>
<evidence type="ECO:0000259" key="2">
    <source>
        <dbReference type="Pfam" id="PF07885"/>
    </source>
</evidence>
<protein>
    <recommendedName>
        <fullName evidence="2">Potassium channel domain-containing protein</fullName>
    </recommendedName>
</protein>
<keyword evidence="1" id="KW-0472">Membrane</keyword>
<evidence type="ECO:0000313" key="4">
    <source>
        <dbReference type="Proteomes" id="UP000823914"/>
    </source>
</evidence>
<accession>A0A9E2L602</accession>
<reference evidence="3" key="2">
    <citation type="submission" date="2021-04" db="EMBL/GenBank/DDBJ databases">
        <authorList>
            <person name="Gilroy R."/>
        </authorList>
    </citation>
    <scope>NUCLEOTIDE SEQUENCE</scope>
    <source>
        <strain evidence="3">Gambia15-2214</strain>
    </source>
</reference>